<sequence>MESATTAGKAPAAPYTTEVAPGVHAFVQPDGGWCLNNAGFVTGSGATILIDTAATVARAEHLRDTVAAAGAPAPRLVINTHYHGDHTYGNCVFTPEATVVGHAGCRREVIAAGLDLPGLWPNVTWGDVRVSPPTVTYTDRLVLHAGETEVELIHPGEAHTTGDSIVWIPEHRVVFTGDLVFSGGTPFVLMGTVEGSLRALDQLRELGATTVVPGHGPLCGPEVYDTCERYLRFVTELAARGHARGRAPLDVALETDLGEFAALGERERLVGNLHRAYAELDGLPPGAPIDYIAAITDMAAFSGGDIPCRA</sequence>
<dbReference type="Proteomes" id="UP000641932">
    <property type="component" value="Unassembled WGS sequence"/>
</dbReference>
<accession>A0A917ZSK3</accession>
<keyword evidence="3" id="KW-1185">Reference proteome</keyword>
<comment type="caution">
    <text evidence="2">The sequence shown here is derived from an EMBL/GenBank/DDBJ whole genome shotgun (WGS) entry which is preliminary data.</text>
</comment>
<dbReference type="InterPro" id="IPR036866">
    <property type="entry name" value="RibonucZ/Hydroxyglut_hydro"/>
</dbReference>
<dbReference type="Pfam" id="PF00753">
    <property type="entry name" value="Lactamase_B"/>
    <property type="match status" value="1"/>
</dbReference>
<dbReference type="SMART" id="SM00849">
    <property type="entry name" value="Lactamase_B"/>
    <property type="match status" value="1"/>
</dbReference>
<reference evidence="2" key="2">
    <citation type="submission" date="2020-09" db="EMBL/GenBank/DDBJ databases">
        <authorList>
            <person name="Sun Q."/>
            <person name="Zhou Y."/>
        </authorList>
    </citation>
    <scope>NUCLEOTIDE SEQUENCE</scope>
    <source>
        <strain evidence="2">CGMCC 4.7201</strain>
    </source>
</reference>
<gene>
    <name evidence="2" type="ORF">GCM10012280_38380</name>
</gene>
<dbReference type="AlphaFoldDB" id="A0A917ZSK3"/>
<dbReference type="EMBL" id="BMMS01000016">
    <property type="protein sequence ID" value="GGO91168.1"/>
    <property type="molecule type" value="Genomic_DNA"/>
</dbReference>
<dbReference type="PANTHER" id="PTHR42951:SF4">
    <property type="entry name" value="ACYL-COENZYME A THIOESTERASE MBLAC2"/>
    <property type="match status" value="1"/>
</dbReference>
<dbReference type="RefSeq" id="WP_189132953.1">
    <property type="nucleotide sequence ID" value="NZ_BMMS01000016.1"/>
</dbReference>
<protein>
    <submittedName>
        <fullName evidence="2">MBL fold metallo-hydrolase</fullName>
    </submittedName>
</protein>
<dbReference type="PANTHER" id="PTHR42951">
    <property type="entry name" value="METALLO-BETA-LACTAMASE DOMAIN-CONTAINING"/>
    <property type="match status" value="1"/>
</dbReference>
<dbReference type="InterPro" id="IPR050855">
    <property type="entry name" value="NDM-1-like"/>
</dbReference>
<evidence type="ECO:0000313" key="3">
    <source>
        <dbReference type="Proteomes" id="UP000641932"/>
    </source>
</evidence>
<reference evidence="2" key="1">
    <citation type="journal article" date="2014" name="Int. J. Syst. Evol. Microbiol.">
        <title>Complete genome sequence of Corynebacterium casei LMG S-19264T (=DSM 44701T), isolated from a smear-ripened cheese.</title>
        <authorList>
            <consortium name="US DOE Joint Genome Institute (JGI-PGF)"/>
            <person name="Walter F."/>
            <person name="Albersmeier A."/>
            <person name="Kalinowski J."/>
            <person name="Ruckert C."/>
        </authorList>
    </citation>
    <scope>NUCLEOTIDE SEQUENCE</scope>
    <source>
        <strain evidence="2">CGMCC 4.7201</strain>
    </source>
</reference>
<evidence type="ECO:0000313" key="2">
    <source>
        <dbReference type="EMBL" id="GGO91168.1"/>
    </source>
</evidence>
<dbReference type="SUPFAM" id="SSF56281">
    <property type="entry name" value="Metallo-hydrolase/oxidoreductase"/>
    <property type="match status" value="1"/>
</dbReference>
<evidence type="ECO:0000259" key="1">
    <source>
        <dbReference type="SMART" id="SM00849"/>
    </source>
</evidence>
<dbReference type="InterPro" id="IPR001279">
    <property type="entry name" value="Metallo-B-lactamas"/>
</dbReference>
<organism evidence="2 3">
    <name type="scientific">Wenjunlia tyrosinilytica</name>
    <dbReference type="NCBI Taxonomy" id="1544741"/>
    <lineage>
        <taxon>Bacteria</taxon>
        <taxon>Bacillati</taxon>
        <taxon>Actinomycetota</taxon>
        <taxon>Actinomycetes</taxon>
        <taxon>Kitasatosporales</taxon>
        <taxon>Streptomycetaceae</taxon>
        <taxon>Wenjunlia</taxon>
    </lineage>
</organism>
<dbReference type="Gene3D" id="3.60.15.10">
    <property type="entry name" value="Ribonuclease Z/Hydroxyacylglutathione hydrolase-like"/>
    <property type="match status" value="1"/>
</dbReference>
<dbReference type="CDD" id="cd16282">
    <property type="entry name" value="metallo-hydrolase-like_MBL-fold"/>
    <property type="match status" value="1"/>
</dbReference>
<feature type="domain" description="Metallo-beta-lactamase" evidence="1">
    <location>
        <begin position="35"/>
        <end position="215"/>
    </location>
</feature>
<name>A0A917ZSK3_9ACTN</name>
<proteinExistence type="predicted"/>